<reference evidence="2 3" key="1">
    <citation type="submission" date="2019-07" db="EMBL/GenBank/DDBJ databases">
        <authorList>
            <person name="Kim J."/>
        </authorList>
    </citation>
    <scope>NUCLEOTIDE SEQUENCE [LARGE SCALE GENOMIC DNA]</scope>
    <source>
        <strain evidence="2 3">JC52</strain>
    </source>
</reference>
<name>A0A559KBM0_9BACL</name>
<gene>
    <name evidence="2" type="ORF">FPZ49_12325</name>
</gene>
<feature type="compositionally biased region" description="Polar residues" evidence="1">
    <location>
        <begin position="99"/>
        <end position="111"/>
    </location>
</feature>
<dbReference type="Proteomes" id="UP000317036">
    <property type="component" value="Unassembled WGS sequence"/>
</dbReference>
<protein>
    <submittedName>
        <fullName evidence="2">Uncharacterized protein</fullName>
    </submittedName>
</protein>
<dbReference type="RefSeq" id="WP_144847036.1">
    <property type="nucleotide sequence ID" value="NZ_VNJI01000013.1"/>
</dbReference>
<dbReference type="OrthoDB" id="2586962at2"/>
<proteinExistence type="predicted"/>
<evidence type="ECO:0000256" key="1">
    <source>
        <dbReference type="SAM" id="MobiDB-lite"/>
    </source>
</evidence>
<comment type="caution">
    <text evidence="2">The sequence shown here is derived from an EMBL/GenBank/DDBJ whole genome shotgun (WGS) entry which is preliminary data.</text>
</comment>
<organism evidence="2 3">
    <name type="scientific">Paenibacillus cremeus</name>
    <dbReference type="NCBI Taxonomy" id="2163881"/>
    <lineage>
        <taxon>Bacteria</taxon>
        <taxon>Bacillati</taxon>
        <taxon>Bacillota</taxon>
        <taxon>Bacilli</taxon>
        <taxon>Bacillales</taxon>
        <taxon>Paenibacillaceae</taxon>
        <taxon>Paenibacillus</taxon>
    </lineage>
</organism>
<evidence type="ECO:0000313" key="2">
    <source>
        <dbReference type="EMBL" id="TVY09526.1"/>
    </source>
</evidence>
<sequence>MFRLFTKMFKKQDTSSYDTIEVCVPRYYFKRADVFIEDIRHLKEAELPDLNKSLLIKVLLDNFLEDVRQGRDKFQYVVNLRRTYGDVYETKVTPPPQTNKPSNAGTDSFHWSLTKKGGSNPEEGQNPVLRIQVHTKVIDRVKMCFEDWRLQYHGHFEMEVDELVSLLFIHFITELRNGFVEDTQEEIIDFILEECDHYQQSNMN</sequence>
<dbReference type="EMBL" id="VNJI01000013">
    <property type="protein sequence ID" value="TVY09526.1"/>
    <property type="molecule type" value="Genomic_DNA"/>
</dbReference>
<accession>A0A559KBM0</accession>
<keyword evidence="3" id="KW-1185">Reference proteome</keyword>
<evidence type="ECO:0000313" key="3">
    <source>
        <dbReference type="Proteomes" id="UP000317036"/>
    </source>
</evidence>
<dbReference type="AlphaFoldDB" id="A0A559KBM0"/>
<feature type="region of interest" description="Disordered" evidence="1">
    <location>
        <begin position="89"/>
        <end position="111"/>
    </location>
</feature>